<dbReference type="InterPro" id="IPR003779">
    <property type="entry name" value="CMD-like"/>
</dbReference>
<dbReference type="NCBIfam" id="TIGR00778">
    <property type="entry name" value="ahpD_dom"/>
    <property type="match status" value="1"/>
</dbReference>
<dbReference type="Gene3D" id="1.20.1290.10">
    <property type="entry name" value="AhpD-like"/>
    <property type="match status" value="1"/>
</dbReference>
<dbReference type="OrthoDB" id="10040445at2759"/>
<dbReference type="SUPFAM" id="SSF69118">
    <property type="entry name" value="AhpD-like"/>
    <property type="match status" value="1"/>
</dbReference>
<dbReference type="VEuPathDB" id="VectorBase:BGLB014221"/>
<protein>
    <recommendedName>
        <fullName evidence="1">Carboxymuconolactone decarboxylase-like domain-containing protein</fullName>
    </recommendedName>
</protein>
<dbReference type="VEuPathDB" id="VectorBase:BGLAX_035226"/>
<dbReference type="GO" id="GO:0051920">
    <property type="term" value="F:peroxiredoxin activity"/>
    <property type="evidence" value="ECO:0007669"/>
    <property type="project" value="InterPro"/>
</dbReference>
<dbReference type="PANTHER" id="PTHR35446:SF2">
    <property type="entry name" value="CARBOXYMUCONOLACTONE DECARBOXYLASE-LIKE DOMAIN-CONTAINING PROTEIN"/>
    <property type="match status" value="1"/>
</dbReference>
<dbReference type="Pfam" id="PF02627">
    <property type="entry name" value="CMD"/>
    <property type="match status" value="1"/>
</dbReference>
<accession>A0A2C9K6T3</accession>
<dbReference type="PANTHER" id="PTHR35446">
    <property type="entry name" value="SI:CH211-175M2.5"/>
    <property type="match status" value="1"/>
</dbReference>
<dbReference type="AlphaFoldDB" id="A0A2C9K6T3"/>
<dbReference type="KEGG" id="bgt:106053573"/>
<dbReference type="InterPro" id="IPR029032">
    <property type="entry name" value="AhpD-like"/>
</dbReference>
<dbReference type="InterPro" id="IPR010195">
    <property type="entry name" value="Uncharacterised_peroxidase-rel"/>
</dbReference>
<dbReference type="RefSeq" id="XP_013064607.2">
    <property type="nucleotide sequence ID" value="XM_013209153.2"/>
</dbReference>
<reference evidence="2" key="1">
    <citation type="submission" date="2020-05" db="UniProtKB">
        <authorList>
            <consortium name="EnsemblMetazoa"/>
        </authorList>
    </citation>
    <scope>IDENTIFICATION</scope>
    <source>
        <strain evidence="2">BB02</strain>
    </source>
</reference>
<dbReference type="EnsemblMetazoa" id="BGLB014221-RB">
    <property type="protein sequence ID" value="BGLB014221-PB"/>
    <property type="gene ID" value="BGLB014221"/>
</dbReference>
<dbReference type="Proteomes" id="UP000076420">
    <property type="component" value="Unassembled WGS sequence"/>
</dbReference>
<sequence>MSLHFALRVCKLFQPRMPRSCFNKTTNINFLKFDILSQNNLHKLFNSRQTFCTGLPQKEKMSSFPIPDASQVPEDLQKLMENAKEKGGFIPNVFQALSHRPEELRAFVKFYDAIMEDRNGGHLTKADKEMIVVAVSSYNKCRYCIIAHSALFRIYSKNKLLADQVAANWETADLDERQKVILQFAMKVTKCEALSEKDFETLTQHGLDREDAWDIGSVVAFFSLSNRMAYLTSMVPNEEFYLLGRVPKQKK</sequence>
<organism evidence="2 3">
    <name type="scientific">Biomphalaria glabrata</name>
    <name type="common">Bloodfluke planorb</name>
    <name type="synonym">Freshwater snail</name>
    <dbReference type="NCBI Taxonomy" id="6526"/>
    <lineage>
        <taxon>Eukaryota</taxon>
        <taxon>Metazoa</taxon>
        <taxon>Spiralia</taxon>
        <taxon>Lophotrochozoa</taxon>
        <taxon>Mollusca</taxon>
        <taxon>Gastropoda</taxon>
        <taxon>Heterobranchia</taxon>
        <taxon>Euthyneura</taxon>
        <taxon>Panpulmonata</taxon>
        <taxon>Hygrophila</taxon>
        <taxon>Lymnaeoidea</taxon>
        <taxon>Planorbidae</taxon>
        <taxon>Biomphalaria</taxon>
    </lineage>
</organism>
<gene>
    <name evidence="2" type="primary">106053573</name>
</gene>
<dbReference type="Gene3D" id="1.20.5.810">
    <property type="entry name" value="AhpD-like"/>
    <property type="match status" value="1"/>
</dbReference>
<evidence type="ECO:0000313" key="3">
    <source>
        <dbReference type="Proteomes" id="UP000076420"/>
    </source>
</evidence>
<evidence type="ECO:0000313" key="2">
    <source>
        <dbReference type="EnsemblMetazoa" id="BGLB014221-PB"/>
    </source>
</evidence>
<dbReference type="NCBIfam" id="TIGR01926">
    <property type="entry name" value="peroxid_rel"/>
    <property type="match status" value="1"/>
</dbReference>
<feature type="domain" description="Carboxymuconolactone decarboxylase-like" evidence="1">
    <location>
        <begin position="101"/>
        <end position="153"/>
    </location>
</feature>
<evidence type="ECO:0000259" key="1">
    <source>
        <dbReference type="Pfam" id="PF02627"/>
    </source>
</evidence>
<proteinExistence type="predicted"/>
<name>A0A2C9K6T3_BIOGL</name>
<dbReference type="InterPro" id="IPR004675">
    <property type="entry name" value="AhpD_core"/>
</dbReference>